<evidence type="ECO:0000313" key="4">
    <source>
        <dbReference type="Proteomes" id="UP000009168"/>
    </source>
</evidence>
<dbReference type="RefSeq" id="XP_001015876.2">
    <property type="nucleotide sequence ID" value="XM_001015876.2"/>
</dbReference>
<protein>
    <submittedName>
        <fullName evidence="3">Chromatin associated protein KTI12</fullName>
    </submittedName>
</protein>
<evidence type="ECO:0000256" key="2">
    <source>
        <dbReference type="ARBA" id="ARBA00022840"/>
    </source>
</evidence>
<dbReference type="GO" id="GO:0016301">
    <property type="term" value="F:kinase activity"/>
    <property type="evidence" value="ECO:0007669"/>
    <property type="project" value="TreeGrafter"/>
</dbReference>
<dbReference type="InterPro" id="IPR013641">
    <property type="entry name" value="KTI12/PSTK"/>
</dbReference>
<dbReference type="Gene3D" id="3.40.50.300">
    <property type="entry name" value="P-loop containing nucleotide triphosphate hydrolases"/>
    <property type="match status" value="1"/>
</dbReference>
<dbReference type="GO" id="GO:0005524">
    <property type="term" value="F:ATP binding"/>
    <property type="evidence" value="ECO:0007669"/>
    <property type="project" value="UniProtKB-KW"/>
</dbReference>
<dbReference type="GeneID" id="7840109"/>
<gene>
    <name evidence="3" type="ORF">TTHERM_00266410</name>
</gene>
<dbReference type="Proteomes" id="UP000009168">
    <property type="component" value="Unassembled WGS sequence"/>
</dbReference>
<dbReference type="InterPro" id="IPR052648">
    <property type="entry name" value="Ser-tRNA(Sec)_kinase"/>
</dbReference>
<dbReference type="InParanoid" id="I7LUP3"/>
<dbReference type="PANTHER" id="PTHR20873:SF0">
    <property type="entry name" value="L-SERYL-TRNA(SEC) KINASE"/>
    <property type="match status" value="1"/>
</dbReference>
<dbReference type="EMBL" id="GG662703">
    <property type="protein sequence ID" value="EAR95631.2"/>
    <property type="molecule type" value="Genomic_DNA"/>
</dbReference>
<dbReference type="OrthoDB" id="9972657at2759"/>
<dbReference type="eggNOG" id="ENOG502T1VT">
    <property type="taxonomic scope" value="Eukaryota"/>
</dbReference>
<keyword evidence="1" id="KW-0547">Nucleotide-binding</keyword>
<reference evidence="4" key="1">
    <citation type="journal article" date="2006" name="PLoS Biol.">
        <title>Macronuclear genome sequence of the ciliate Tetrahymena thermophila, a model eukaryote.</title>
        <authorList>
            <person name="Eisen J.A."/>
            <person name="Coyne R.S."/>
            <person name="Wu M."/>
            <person name="Wu D."/>
            <person name="Thiagarajan M."/>
            <person name="Wortman J.R."/>
            <person name="Badger J.H."/>
            <person name="Ren Q."/>
            <person name="Amedeo P."/>
            <person name="Jones K.M."/>
            <person name="Tallon L.J."/>
            <person name="Delcher A.L."/>
            <person name="Salzberg S.L."/>
            <person name="Silva J.C."/>
            <person name="Haas B.J."/>
            <person name="Majoros W.H."/>
            <person name="Farzad M."/>
            <person name="Carlton J.M."/>
            <person name="Smith R.K. Jr."/>
            <person name="Garg J."/>
            <person name="Pearlman R.E."/>
            <person name="Karrer K.M."/>
            <person name="Sun L."/>
            <person name="Manning G."/>
            <person name="Elde N.C."/>
            <person name="Turkewitz A.P."/>
            <person name="Asai D.J."/>
            <person name="Wilkes D.E."/>
            <person name="Wang Y."/>
            <person name="Cai H."/>
            <person name="Collins K."/>
            <person name="Stewart B.A."/>
            <person name="Lee S.R."/>
            <person name="Wilamowska K."/>
            <person name="Weinberg Z."/>
            <person name="Ruzzo W.L."/>
            <person name="Wloga D."/>
            <person name="Gaertig J."/>
            <person name="Frankel J."/>
            <person name="Tsao C.-C."/>
            <person name="Gorovsky M.A."/>
            <person name="Keeling P.J."/>
            <person name="Waller R.F."/>
            <person name="Patron N.J."/>
            <person name="Cherry J.M."/>
            <person name="Stover N.A."/>
            <person name="Krieger C.J."/>
            <person name="del Toro C."/>
            <person name="Ryder H.F."/>
            <person name="Williamson S.C."/>
            <person name="Barbeau R.A."/>
            <person name="Hamilton E.P."/>
            <person name="Orias E."/>
        </authorList>
    </citation>
    <scope>NUCLEOTIDE SEQUENCE [LARGE SCALE GENOMIC DNA]</scope>
    <source>
        <strain evidence="4">SB210</strain>
    </source>
</reference>
<dbReference type="PANTHER" id="PTHR20873">
    <property type="entry name" value="L-SERYL-TRNA(SEC) KINASE"/>
    <property type="match status" value="1"/>
</dbReference>
<evidence type="ECO:0000256" key="1">
    <source>
        <dbReference type="ARBA" id="ARBA00022741"/>
    </source>
</evidence>
<name>I7LUP3_TETTS</name>
<sequence length="416" mass="48512">MDNLHLVNNFVITLICGAPASGKSTISSLISQNFIKNCIYIDIDQIEKQLHEVFIQNGIMGEDSTINQSNLEKQDNILIDIQDNILNQLECHKKLKYSEEIHKFNPQIWKISRNLSQKVVETLIKKTNQSTSQFIIVEDVFNLRSMRKNYLHIAQKYQTGFCEILIKMPREEIILNDSLRQDFKKVGENIILKSLEQFDYEATHKDHFLLFENSNNIKLEKSINNLAKQIVEIGGKIAQQNKELSDEEYQQLLLEHKENIADQLNLKLNEKVGHIIKNKNYDIKSNGGGEGLSILKKLFFKMAKYYFQQAQNTLKSNILESPEELSGIDELLKKYKQKFKTQKDSKEFQEVVQMIDQKLKEIDLCMIRIENEQQFKIDSQAEKDKQIGMQKQLFIQGVVEKSSSAFEEFINKFYNN</sequence>
<keyword evidence="2" id="KW-0067">ATP-binding</keyword>
<dbReference type="KEGG" id="tet:TTHERM_00266410"/>
<accession>I7LUP3</accession>
<dbReference type="Pfam" id="PF08433">
    <property type="entry name" value="KTI12"/>
    <property type="match status" value="1"/>
</dbReference>
<dbReference type="AlphaFoldDB" id="I7LUP3"/>
<dbReference type="GO" id="GO:0000049">
    <property type="term" value="F:tRNA binding"/>
    <property type="evidence" value="ECO:0007669"/>
    <property type="project" value="TreeGrafter"/>
</dbReference>
<evidence type="ECO:0000313" key="3">
    <source>
        <dbReference type="EMBL" id="EAR95631.2"/>
    </source>
</evidence>
<dbReference type="SUPFAM" id="SSF52540">
    <property type="entry name" value="P-loop containing nucleoside triphosphate hydrolases"/>
    <property type="match status" value="1"/>
</dbReference>
<proteinExistence type="predicted"/>
<organism evidence="3 4">
    <name type="scientific">Tetrahymena thermophila (strain SB210)</name>
    <dbReference type="NCBI Taxonomy" id="312017"/>
    <lineage>
        <taxon>Eukaryota</taxon>
        <taxon>Sar</taxon>
        <taxon>Alveolata</taxon>
        <taxon>Ciliophora</taxon>
        <taxon>Intramacronucleata</taxon>
        <taxon>Oligohymenophorea</taxon>
        <taxon>Hymenostomatida</taxon>
        <taxon>Tetrahymenina</taxon>
        <taxon>Tetrahymenidae</taxon>
        <taxon>Tetrahymena</taxon>
    </lineage>
</organism>
<keyword evidence="4" id="KW-1185">Reference proteome</keyword>
<dbReference type="InterPro" id="IPR027417">
    <property type="entry name" value="P-loop_NTPase"/>
</dbReference>